<dbReference type="NCBIfam" id="NF033749">
    <property type="entry name" value="bact_hemeryth"/>
    <property type="match status" value="1"/>
</dbReference>
<dbReference type="SUPFAM" id="SSF47188">
    <property type="entry name" value="Hemerythrin-like"/>
    <property type="match status" value="1"/>
</dbReference>
<dbReference type="InterPro" id="IPR012312">
    <property type="entry name" value="Hemerythrin-like"/>
</dbReference>
<dbReference type="NCBIfam" id="TIGR02481">
    <property type="entry name" value="hemeryth_dom"/>
    <property type="match status" value="1"/>
</dbReference>
<organism evidence="5 6">
    <name type="scientific">Marinobacter panjinensis</name>
    <dbReference type="NCBI Taxonomy" id="2576384"/>
    <lineage>
        <taxon>Bacteria</taxon>
        <taxon>Pseudomonadati</taxon>
        <taxon>Pseudomonadota</taxon>
        <taxon>Gammaproteobacteria</taxon>
        <taxon>Pseudomonadales</taxon>
        <taxon>Marinobacteraceae</taxon>
        <taxon>Marinobacter</taxon>
    </lineage>
</organism>
<dbReference type="OrthoDB" id="9813903at2"/>
<reference evidence="5 6" key="1">
    <citation type="submission" date="2019-05" db="EMBL/GenBank/DDBJ databases">
        <title>Marinobacter panjinensis sp. nov., a moderately halophilic bacterium isolated from sea tidal flat environment.</title>
        <authorList>
            <person name="Yang W."/>
            <person name="An M."/>
            <person name="He W."/>
            <person name="Luo X."/>
            <person name="Zhu L."/>
            <person name="Chen G."/>
            <person name="Zhang Y."/>
            <person name="Wang Y."/>
        </authorList>
    </citation>
    <scope>NUCLEOTIDE SEQUENCE [LARGE SCALE GENOMIC DNA]</scope>
    <source>
        <strain evidence="5 6">PJ-16</strain>
    </source>
</reference>
<comment type="caution">
    <text evidence="5">The sequence shown here is derived from an EMBL/GenBank/DDBJ whole genome shotgun (WGS) entry which is preliminary data.</text>
</comment>
<dbReference type="InterPro" id="IPR050669">
    <property type="entry name" value="Hemerythrin"/>
</dbReference>
<protein>
    <submittedName>
        <fullName evidence="5">Bacteriohemerythrin</fullName>
    </submittedName>
</protein>
<keyword evidence="2" id="KW-0479">Metal-binding</keyword>
<evidence type="ECO:0000313" key="6">
    <source>
        <dbReference type="Proteomes" id="UP000308488"/>
    </source>
</evidence>
<evidence type="ECO:0000256" key="1">
    <source>
        <dbReference type="ARBA" id="ARBA00010587"/>
    </source>
</evidence>
<feature type="domain" description="Hemerythrin-like" evidence="4">
    <location>
        <begin position="34"/>
        <end position="148"/>
    </location>
</feature>
<dbReference type="AlphaFoldDB" id="A0A4U6R275"/>
<gene>
    <name evidence="5" type="ORF">FDP08_05025</name>
</gene>
<evidence type="ECO:0000313" key="5">
    <source>
        <dbReference type="EMBL" id="TKV67493.1"/>
    </source>
</evidence>
<dbReference type="EMBL" id="SZYH01000001">
    <property type="protein sequence ID" value="TKV67493.1"/>
    <property type="molecule type" value="Genomic_DNA"/>
</dbReference>
<dbReference type="InterPro" id="IPR012827">
    <property type="entry name" value="Hemerythrin_metal-bd"/>
</dbReference>
<accession>A0A4U6R275</accession>
<dbReference type="InterPro" id="IPR035938">
    <property type="entry name" value="Hemerythrin-like_sf"/>
</dbReference>
<dbReference type="PANTHER" id="PTHR37164">
    <property type="entry name" value="BACTERIOHEMERYTHRIN"/>
    <property type="match status" value="1"/>
</dbReference>
<evidence type="ECO:0000259" key="4">
    <source>
        <dbReference type="Pfam" id="PF01814"/>
    </source>
</evidence>
<dbReference type="GO" id="GO:0046872">
    <property type="term" value="F:metal ion binding"/>
    <property type="evidence" value="ECO:0007669"/>
    <property type="project" value="UniProtKB-KW"/>
</dbReference>
<dbReference type="Proteomes" id="UP000308488">
    <property type="component" value="Unassembled WGS sequence"/>
</dbReference>
<keyword evidence="3" id="KW-0408">Iron</keyword>
<evidence type="ECO:0000256" key="3">
    <source>
        <dbReference type="ARBA" id="ARBA00023004"/>
    </source>
</evidence>
<name>A0A4U6R275_9GAMM</name>
<sequence>MHGSFIFRRSVMSSSGDALASLEFFPWSRHFEVGIKEIDEQHKMLVKIVNRLVWHSVSAGPQSRVDQILDELLSYANYHFTSEERIWNSAFGGATIARNHHDAHQMFFAQIQTLRSSGQSKGQIMADLFDFLARWLAFHILESDRRMAMTVKAVEQGASLDEARKQVDDQLGGSGGELISALLEVYSKLSSSTAQLMRENLTRE</sequence>
<dbReference type="Gene3D" id="1.20.120.50">
    <property type="entry name" value="Hemerythrin-like"/>
    <property type="match status" value="1"/>
</dbReference>
<comment type="similarity">
    <text evidence="1">Belongs to the hemerythrin family.</text>
</comment>
<dbReference type="CDD" id="cd12107">
    <property type="entry name" value="Hemerythrin"/>
    <property type="match status" value="1"/>
</dbReference>
<proteinExistence type="inferred from homology"/>
<dbReference type="Pfam" id="PF01814">
    <property type="entry name" value="Hemerythrin"/>
    <property type="match status" value="1"/>
</dbReference>
<dbReference type="PANTHER" id="PTHR37164:SF1">
    <property type="entry name" value="BACTERIOHEMERYTHRIN"/>
    <property type="match status" value="1"/>
</dbReference>
<evidence type="ECO:0000256" key="2">
    <source>
        <dbReference type="ARBA" id="ARBA00022723"/>
    </source>
</evidence>
<keyword evidence="6" id="KW-1185">Reference proteome</keyword>